<name>A0A9P5KUG9_GEOCN</name>
<evidence type="ECO:0000256" key="1">
    <source>
        <dbReference type="SAM" id="MobiDB-lite"/>
    </source>
</evidence>
<dbReference type="EMBL" id="QQZK01000007">
    <property type="protein sequence ID" value="KAF5104485.1"/>
    <property type="molecule type" value="Genomic_DNA"/>
</dbReference>
<evidence type="ECO:0000313" key="2">
    <source>
        <dbReference type="EMBL" id="KAF5104485.1"/>
    </source>
</evidence>
<feature type="region of interest" description="Disordered" evidence="1">
    <location>
        <begin position="70"/>
        <end position="159"/>
    </location>
</feature>
<comment type="caution">
    <text evidence="2">The sequence shown here is derived from an EMBL/GenBank/DDBJ whole genome shotgun (WGS) entry which is preliminary data.</text>
</comment>
<organism evidence="2 3">
    <name type="scientific">Geotrichum candidum</name>
    <name type="common">Oospora lactis</name>
    <name type="synonym">Dipodascus geotrichum</name>
    <dbReference type="NCBI Taxonomy" id="1173061"/>
    <lineage>
        <taxon>Eukaryota</taxon>
        <taxon>Fungi</taxon>
        <taxon>Dikarya</taxon>
        <taxon>Ascomycota</taxon>
        <taxon>Saccharomycotina</taxon>
        <taxon>Dipodascomycetes</taxon>
        <taxon>Dipodascales</taxon>
        <taxon>Dipodascaceae</taxon>
        <taxon>Geotrichum</taxon>
    </lineage>
</organism>
<reference evidence="2" key="1">
    <citation type="journal article" date="2020" name="Front. Microbiol.">
        <title>Phenotypic and Genetic Characterization of the Cheese Ripening Yeast Geotrichum candidum.</title>
        <authorList>
            <person name="Perkins V."/>
            <person name="Vignola S."/>
            <person name="Lessard M.H."/>
            <person name="Plante P.L."/>
            <person name="Corbeil J."/>
            <person name="Dugat-Bony E."/>
            <person name="Frenette M."/>
            <person name="Labrie S."/>
        </authorList>
    </citation>
    <scope>NUCLEOTIDE SEQUENCE</scope>
    <source>
        <strain evidence="2">LMA-70</strain>
    </source>
</reference>
<gene>
    <name evidence="2" type="ORF">DV451_000556</name>
</gene>
<accession>A0A9P5KUG9</accession>
<proteinExistence type="predicted"/>
<dbReference type="AlphaFoldDB" id="A0A9P5KUG9"/>
<protein>
    <submittedName>
        <fullName evidence="2">Uncharacterized protein</fullName>
    </submittedName>
</protein>
<feature type="compositionally biased region" description="Basic and acidic residues" evidence="1">
    <location>
        <begin position="88"/>
        <end position="102"/>
    </location>
</feature>
<reference evidence="2" key="2">
    <citation type="submission" date="2020-01" db="EMBL/GenBank/DDBJ databases">
        <authorList>
            <person name="Perkins V."/>
            <person name="Lessard M.-H."/>
            <person name="Dugat-Bony E."/>
            <person name="Frenette M."/>
            <person name="Labrie S."/>
        </authorList>
    </citation>
    <scope>NUCLEOTIDE SEQUENCE</scope>
    <source>
        <strain evidence="2">LMA-70</strain>
    </source>
</reference>
<dbReference type="Proteomes" id="UP000750522">
    <property type="component" value="Unassembled WGS sequence"/>
</dbReference>
<feature type="compositionally biased region" description="Acidic residues" evidence="1">
    <location>
        <begin position="110"/>
        <end position="124"/>
    </location>
</feature>
<sequence length="159" mass="17846">MSTLDLDDEPHQFEVELLSSNTGTKTRIQNKCFHKGANSATTNEDEENYFRHARDELPKLATLSHRPHLYHFDAHDPAPGPSIGWGEPPKHANDNSDDKNDPNDTGDNNYVEEDHDEEEQEEKEETPAQLLSTRPVLHDLGNSGIGPTQQSTFAKGIFD</sequence>
<evidence type="ECO:0000313" key="3">
    <source>
        <dbReference type="Proteomes" id="UP000750522"/>
    </source>
</evidence>